<keyword evidence="1" id="KW-0472">Membrane</keyword>
<feature type="transmembrane region" description="Helical" evidence="1">
    <location>
        <begin position="12"/>
        <end position="34"/>
    </location>
</feature>
<evidence type="ECO:0000256" key="1">
    <source>
        <dbReference type="SAM" id="Phobius"/>
    </source>
</evidence>
<dbReference type="OrthoDB" id="7871110at2"/>
<organism evidence="2 3">
    <name type="scientific">Loktanella atrilutea</name>
    <dbReference type="NCBI Taxonomy" id="366533"/>
    <lineage>
        <taxon>Bacteria</taxon>
        <taxon>Pseudomonadati</taxon>
        <taxon>Pseudomonadota</taxon>
        <taxon>Alphaproteobacteria</taxon>
        <taxon>Rhodobacterales</taxon>
        <taxon>Roseobacteraceae</taxon>
        <taxon>Loktanella</taxon>
    </lineage>
</organism>
<evidence type="ECO:0000313" key="3">
    <source>
        <dbReference type="Proteomes" id="UP000183987"/>
    </source>
</evidence>
<dbReference type="STRING" id="366533.SAMN05444339_103112"/>
<dbReference type="EMBL" id="FQUE01000003">
    <property type="protein sequence ID" value="SHF04779.1"/>
    <property type="molecule type" value="Genomic_DNA"/>
</dbReference>
<evidence type="ECO:0000313" key="2">
    <source>
        <dbReference type="EMBL" id="SHF04779.1"/>
    </source>
</evidence>
<name>A0A1M4YGG5_LOKAT</name>
<protein>
    <submittedName>
        <fullName evidence="2">Lipopolysaccharide export system protein LptC</fullName>
    </submittedName>
</protein>
<keyword evidence="3" id="KW-1185">Reference proteome</keyword>
<sequence>MAVASNFHSQLVGWLKILLPLAALMLLSTLFLFARGDRGTQTIPFADIDAAAAEQRIAAPRFSGLTNTGDTIQITAAAARPDAAGGPQVSIDRPSLSLDATDGTTLRVTAGSGAIDTQSRVAHLSGLARVETSSGYTMETAGLVADMTSGTVTSDGALEVHAPYGQLEAGQVTFSAGQDGAGQQMNFTKGVKLVYTPSAAPAKDN</sequence>
<dbReference type="Proteomes" id="UP000183987">
    <property type="component" value="Unassembled WGS sequence"/>
</dbReference>
<reference evidence="3" key="1">
    <citation type="submission" date="2016-11" db="EMBL/GenBank/DDBJ databases">
        <authorList>
            <person name="Varghese N."/>
            <person name="Submissions S."/>
        </authorList>
    </citation>
    <scope>NUCLEOTIDE SEQUENCE [LARGE SCALE GENOMIC DNA]</scope>
    <source>
        <strain evidence="3">DSM 29326</strain>
    </source>
</reference>
<keyword evidence="1" id="KW-1133">Transmembrane helix</keyword>
<accession>A0A1M4YGG5</accession>
<dbReference type="AlphaFoldDB" id="A0A1M4YGG5"/>
<dbReference type="RefSeq" id="WP_072856789.1">
    <property type="nucleotide sequence ID" value="NZ_FQUE01000003.1"/>
</dbReference>
<gene>
    <name evidence="2" type="ORF">SAMN05444339_103112</name>
</gene>
<proteinExistence type="predicted"/>
<keyword evidence="1" id="KW-0812">Transmembrane</keyword>